<comment type="caution">
    <text evidence="1">The sequence shown here is derived from an EMBL/GenBank/DDBJ whole genome shotgun (WGS) entry which is preliminary data.</text>
</comment>
<dbReference type="EMBL" id="JAUTXU010000047">
    <property type="protein sequence ID" value="KAK3715676.1"/>
    <property type="molecule type" value="Genomic_DNA"/>
</dbReference>
<keyword evidence="2" id="KW-1185">Reference proteome</keyword>
<protein>
    <submittedName>
        <fullName evidence="1">Uncharacterized protein</fullName>
    </submittedName>
</protein>
<name>A0ACC3NG39_9PEZI</name>
<evidence type="ECO:0000313" key="2">
    <source>
        <dbReference type="Proteomes" id="UP001281147"/>
    </source>
</evidence>
<proteinExistence type="predicted"/>
<evidence type="ECO:0000313" key="1">
    <source>
        <dbReference type="EMBL" id="KAK3715676.1"/>
    </source>
</evidence>
<reference evidence="1" key="1">
    <citation type="submission" date="2023-07" db="EMBL/GenBank/DDBJ databases">
        <title>Black Yeasts Isolated from many extreme environments.</title>
        <authorList>
            <person name="Coleine C."/>
            <person name="Stajich J.E."/>
            <person name="Selbmann L."/>
        </authorList>
    </citation>
    <scope>NUCLEOTIDE SEQUENCE</scope>
    <source>
        <strain evidence="1">CCFEE 5714</strain>
    </source>
</reference>
<dbReference type="Proteomes" id="UP001281147">
    <property type="component" value="Unassembled WGS sequence"/>
</dbReference>
<gene>
    <name evidence="1" type="ORF">LTR37_006901</name>
</gene>
<accession>A0ACC3NG39</accession>
<organism evidence="1 2">
    <name type="scientific">Vermiconidia calcicola</name>
    <dbReference type="NCBI Taxonomy" id="1690605"/>
    <lineage>
        <taxon>Eukaryota</taxon>
        <taxon>Fungi</taxon>
        <taxon>Dikarya</taxon>
        <taxon>Ascomycota</taxon>
        <taxon>Pezizomycotina</taxon>
        <taxon>Dothideomycetes</taxon>
        <taxon>Dothideomycetidae</taxon>
        <taxon>Mycosphaerellales</taxon>
        <taxon>Extremaceae</taxon>
        <taxon>Vermiconidia</taxon>
    </lineage>
</organism>
<sequence length="119" mass="13182">MKLFVTLCLLLALALNAIADDDYGENYKACAKAAPNAPYAIAKFCNKRMSVRVPSRHAKHGTRVGDVHVMIEGKCDPPTRVQTGGCHQKFIDLCAGDDLTMDESAYTPEYHSHMKQDIR</sequence>